<dbReference type="Proteomes" id="UP000499080">
    <property type="component" value="Unassembled WGS sequence"/>
</dbReference>
<reference evidence="2 3" key="1">
    <citation type="journal article" date="2019" name="Sci. Rep.">
        <title>Orb-weaving spider Araneus ventricosus genome elucidates the spidroin gene catalogue.</title>
        <authorList>
            <person name="Kono N."/>
            <person name="Nakamura H."/>
            <person name="Ohtoshi R."/>
            <person name="Moran D.A.P."/>
            <person name="Shinohara A."/>
            <person name="Yoshida Y."/>
            <person name="Fujiwara M."/>
            <person name="Mori M."/>
            <person name="Tomita M."/>
            <person name="Arakawa K."/>
        </authorList>
    </citation>
    <scope>NUCLEOTIDE SEQUENCE [LARGE SCALE GENOMIC DNA]</scope>
</reference>
<keyword evidence="3" id="KW-1185">Reference proteome</keyword>
<protein>
    <submittedName>
        <fullName evidence="2">Uncharacterized protein</fullName>
    </submittedName>
</protein>
<organism evidence="2 3">
    <name type="scientific">Araneus ventricosus</name>
    <name type="common">Orbweaver spider</name>
    <name type="synonym">Epeira ventricosa</name>
    <dbReference type="NCBI Taxonomy" id="182803"/>
    <lineage>
        <taxon>Eukaryota</taxon>
        <taxon>Metazoa</taxon>
        <taxon>Ecdysozoa</taxon>
        <taxon>Arthropoda</taxon>
        <taxon>Chelicerata</taxon>
        <taxon>Arachnida</taxon>
        <taxon>Araneae</taxon>
        <taxon>Araneomorphae</taxon>
        <taxon>Entelegynae</taxon>
        <taxon>Araneoidea</taxon>
        <taxon>Araneidae</taxon>
        <taxon>Araneus</taxon>
    </lineage>
</organism>
<accession>A0A4Y2HWM0</accession>
<sequence>MLRGAYTFTNRSRRTKRDSKFTMERVQLWFVVPNEPPSDQQGKSENQGSFHSHSKGPFFSTDKRWSMVLSGFAPFTWFACGSL</sequence>
<evidence type="ECO:0000256" key="1">
    <source>
        <dbReference type="SAM" id="MobiDB-lite"/>
    </source>
</evidence>
<evidence type="ECO:0000313" key="3">
    <source>
        <dbReference type="Proteomes" id="UP000499080"/>
    </source>
</evidence>
<gene>
    <name evidence="2" type="ORF">AVEN_49064_1</name>
</gene>
<name>A0A4Y2HWM0_ARAVE</name>
<feature type="compositionally biased region" description="Polar residues" evidence="1">
    <location>
        <begin position="37"/>
        <end position="51"/>
    </location>
</feature>
<dbReference type="AlphaFoldDB" id="A0A4Y2HWM0"/>
<comment type="caution">
    <text evidence="2">The sequence shown here is derived from an EMBL/GenBank/DDBJ whole genome shotgun (WGS) entry which is preliminary data.</text>
</comment>
<proteinExistence type="predicted"/>
<evidence type="ECO:0000313" key="2">
    <source>
        <dbReference type="EMBL" id="GBM69693.1"/>
    </source>
</evidence>
<dbReference type="EMBL" id="BGPR01002208">
    <property type="protein sequence ID" value="GBM69693.1"/>
    <property type="molecule type" value="Genomic_DNA"/>
</dbReference>
<feature type="region of interest" description="Disordered" evidence="1">
    <location>
        <begin position="33"/>
        <end position="55"/>
    </location>
</feature>